<gene>
    <name evidence="14" type="ORF">F503_00590</name>
</gene>
<dbReference type="Pfam" id="PF22602">
    <property type="entry name" value="NXF_NTF2"/>
    <property type="match status" value="1"/>
</dbReference>
<evidence type="ECO:0000256" key="11">
    <source>
        <dbReference type="SAM" id="MobiDB-lite"/>
    </source>
</evidence>
<dbReference type="PROSITE" id="PS50177">
    <property type="entry name" value="NTF2_DOMAIN"/>
    <property type="match status" value="1"/>
</dbReference>
<keyword evidence="7" id="KW-0509">mRNA transport</keyword>
<feature type="domain" description="NTF2" evidence="12">
    <location>
        <begin position="407"/>
        <end position="567"/>
    </location>
</feature>
<dbReference type="OrthoDB" id="25872at2759"/>
<dbReference type="OMA" id="YGGHEAW"/>
<evidence type="ECO:0000256" key="6">
    <source>
        <dbReference type="ARBA" id="ARBA00022737"/>
    </source>
</evidence>
<dbReference type="FunFam" id="3.80.10.10:FF:000296">
    <property type="entry name" value="mRNA export factor MEX67"/>
    <property type="match status" value="1"/>
</dbReference>
<dbReference type="InterPro" id="IPR018222">
    <property type="entry name" value="Nuclear_transport_factor_2_euk"/>
</dbReference>
<evidence type="ECO:0000256" key="4">
    <source>
        <dbReference type="ARBA" id="ARBA00022490"/>
    </source>
</evidence>
<evidence type="ECO:0000256" key="2">
    <source>
        <dbReference type="ARBA" id="ARBA00009285"/>
    </source>
</evidence>
<dbReference type="InterPro" id="IPR030217">
    <property type="entry name" value="NXF_fam"/>
</dbReference>
<dbReference type="PANTHER" id="PTHR10662:SF22">
    <property type="entry name" value="NUCLEAR RNA EXPORT FACTOR 1"/>
    <property type="match status" value="1"/>
</dbReference>
<dbReference type="PROSITE" id="PS51281">
    <property type="entry name" value="TAP_C"/>
    <property type="match status" value="1"/>
</dbReference>
<organism evidence="14 15">
    <name type="scientific">Ophiostoma piceae (strain UAMH 11346)</name>
    <name type="common">Sap stain fungus</name>
    <dbReference type="NCBI Taxonomy" id="1262450"/>
    <lineage>
        <taxon>Eukaryota</taxon>
        <taxon>Fungi</taxon>
        <taxon>Dikarya</taxon>
        <taxon>Ascomycota</taxon>
        <taxon>Pezizomycotina</taxon>
        <taxon>Sordariomycetes</taxon>
        <taxon>Sordariomycetidae</taxon>
        <taxon>Ophiostomatales</taxon>
        <taxon>Ophiostomataceae</taxon>
        <taxon>Ophiostoma</taxon>
    </lineage>
</organism>
<dbReference type="SUPFAM" id="SSF54427">
    <property type="entry name" value="NTF2-like"/>
    <property type="match status" value="1"/>
</dbReference>
<dbReference type="VEuPathDB" id="FungiDB:F503_00590"/>
<dbReference type="PANTHER" id="PTHR10662">
    <property type="entry name" value="NUCLEAR RNA EXPORT FACTOR"/>
    <property type="match status" value="1"/>
</dbReference>
<feature type="region of interest" description="Disordered" evidence="11">
    <location>
        <begin position="1"/>
        <end position="81"/>
    </location>
</feature>
<dbReference type="GO" id="GO:0003723">
    <property type="term" value="F:RNA binding"/>
    <property type="evidence" value="ECO:0007669"/>
    <property type="project" value="TreeGrafter"/>
</dbReference>
<feature type="domain" description="TAP-C" evidence="13">
    <location>
        <begin position="586"/>
        <end position="639"/>
    </location>
</feature>
<dbReference type="Gene3D" id="3.80.10.10">
    <property type="entry name" value="Ribonuclease Inhibitor"/>
    <property type="match status" value="1"/>
</dbReference>
<comment type="subcellular location">
    <subcellularLocation>
        <location evidence="1">Nucleus</location>
    </subcellularLocation>
</comment>
<dbReference type="SMART" id="SM00804">
    <property type="entry name" value="TAP_C"/>
    <property type="match status" value="1"/>
</dbReference>
<dbReference type="InterPro" id="IPR009060">
    <property type="entry name" value="UBA-like_sf"/>
</dbReference>
<comment type="function">
    <text evidence="9">Involved in the export of mRNA from the nucleus to the cytoplasm.</text>
</comment>
<dbReference type="InterPro" id="IPR002075">
    <property type="entry name" value="NTF2_dom"/>
</dbReference>
<keyword evidence="8" id="KW-0539">Nucleus</keyword>
<keyword evidence="4" id="KW-0963">Cytoplasm</keyword>
<comment type="similarity">
    <text evidence="2">Belongs to the NXF family.</text>
</comment>
<protein>
    <recommendedName>
        <fullName evidence="10">mRNA export factor MEX67</fullName>
    </recommendedName>
</protein>
<dbReference type="InterPro" id="IPR032675">
    <property type="entry name" value="LRR_dom_sf"/>
</dbReference>
<feature type="compositionally biased region" description="Polar residues" evidence="11">
    <location>
        <begin position="14"/>
        <end position="24"/>
    </location>
</feature>
<proteinExistence type="inferred from homology"/>
<dbReference type="SUPFAM" id="SSF46934">
    <property type="entry name" value="UBA-like"/>
    <property type="match status" value="1"/>
</dbReference>
<keyword evidence="6" id="KW-0677">Repeat</keyword>
<dbReference type="GO" id="GO:0016973">
    <property type="term" value="P:poly(A)+ mRNA export from nucleus"/>
    <property type="evidence" value="ECO:0007669"/>
    <property type="project" value="TreeGrafter"/>
</dbReference>
<dbReference type="Proteomes" id="UP000016923">
    <property type="component" value="Unassembled WGS sequence"/>
</dbReference>
<dbReference type="Gene3D" id="3.10.450.50">
    <property type="match status" value="2"/>
</dbReference>
<keyword evidence="15" id="KW-1185">Reference proteome</keyword>
<dbReference type="SUPFAM" id="SSF52058">
    <property type="entry name" value="L domain-like"/>
    <property type="match status" value="1"/>
</dbReference>
<dbReference type="STRING" id="1262450.S3CMW0"/>
<dbReference type="eggNOG" id="KOG3763">
    <property type="taxonomic scope" value="Eukaryota"/>
</dbReference>
<evidence type="ECO:0000256" key="8">
    <source>
        <dbReference type="ARBA" id="ARBA00023242"/>
    </source>
</evidence>
<dbReference type="InterPro" id="IPR032710">
    <property type="entry name" value="NTF2-like_dom_sf"/>
</dbReference>
<accession>S3CMW0</accession>
<keyword evidence="3" id="KW-0813">Transport</keyword>
<evidence type="ECO:0000259" key="13">
    <source>
        <dbReference type="PROSITE" id="PS51281"/>
    </source>
</evidence>
<dbReference type="Pfam" id="PF18444">
    <property type="entry name" value="RRM_9"/>
    <property type="match status" value="1"/>
</dbReference>
<evidence type="ECO:0000256" key="1">
    <source>
        <dbReference type="ARBA" id="ARBA00004123"/>
    </source>
</evidence>
<name>S3CMW0_OPHP1</name>
<evidence type="ECO:0000256" key="10">
    <source>
        <dbReference type="ARBA" id="ARBA00069694"/>
    </source>
</evidence>
<dbReference type="HOGENOM" id="CLU_024991_1_0_1"/>
<evidence type="ECO:0000256" key="3">
    <source>
        <dbReference type="ARBA" id="ARBA00022448"/>
    </source>
</evidence>
<dbReference type="CDD" id="cd14342">
    <property type="entry name" value="UBA_TAP-C"/>
    <property type="match status" value="1"/>
</dbReference>
<dbReference type="GO" id="GO:0005634">
    <property type="term" value="C:nucleus"/>
    <property type="evidence" value="ECO:0007669"/>
    <property type="project" value="UniProtKB-SubCell"/>
</dbReference>
<evidence type="ECO:0000256" key="5">
    <source>
        <dbReference type="ARBA" id="ARBA00022614"/>
    </source>
</evidence>
<dbReference type="InterPro" id="IPR005637">
    <property type="entry name" value="TAP_C_dom"/>
</dbReference>
<keyword evidence="5" id="KW-0433">Leucine-rich repeat</keyword>
<evidence type="ECO:0000313" key="14">
    <source>
        <dbReference type="EMBL" id="EPE07868.1"/>
    </source>
</evidence>
<reference evidence="14 15" key="1">
    <citation type="journal article" date="2013" name="BMC Genomics">
        <title>The genome and transcriptome of the pine saprophyte Ophiostoma piceae, and a comparison with the bark beetle-associated pine pathogen Grosmannia clavigera.</title>
        <authorList>
            <person name="Haridas S."/>
            <person name="Wang Y."/>
            <person name="Lim L."/>
            <person name="Massoumi Alamouti S."/>
            <person name="Jackman S."/>
            <person name="Docking R."/>
            <person name="Robertson G."/>
            <person name="Birol I."/>
            <person name="Bohlmann J."/>
            <person name="Breuil C."/>
        </authorList>
    </citation>
    <scope>NUCLEOTIDE SEQUENCE [LARGE SCALE GENOMIC DNA]</scope>
    <source>
        <strain evidence="14 15">UAMH 11346</strain>
    </source>
</reference>
<sequence length="641" mass="69487">MAPSGPRGGDTRNTRSSTRGNANKASGGGIRKSGGPKLDRNGDVIMGNDPVAKTSGGGNNRKSSGSTRGGRGGSRGAATAEQKIRRHLGAVGDASLEKRISELPRKRAANTAARKVFKILGLEASKAATNADRGERSVLEFIERKSAKMGGSGIRIIKSRIDSDFSLHVVVSEDDAEELQKLNGFVFAGAKLTVAENPAGWPGLAEPKPKLSQETLERKAQLQQVLGVRYDSPSQLLNLSALGEDPVLIGMGYLQDKERAEKTFKVLMTICDEIFPTADAKQKAVTSVSLANNNIDWVGQVYVLAETFPDIKHLDLSGNGFKQLKSLNRWRGRFRNLETLLMMGNPVETEDANFKTELMQWFPKLMNLSNVQVRTPEQVAAEEAARIAARPAPIPQFGSDFRDGSGISEAFLTQFIQLYDTDRAQAAALFYDDASQFSLSVTTHTPRDTAANGGDTTPVLPWAAYLRYSRNLTKITSRSARTRHPALATELHKYILDCHPLPGIQDPTGQTATGVDGLLMTLHGEFDEIDPATSKTGKRSFTRTFVLGPAAPGAQTAFRVVSDMLSLRAHQAIPGQTPPATVSEQEQKAAMVAELSKLTNMTAQYSEMCLAEAAWNYEAAIVKFQELRPNLGPEVFMPTTI</sequence>
<dbReference type="AlphaFoldDB" id="S3CMW0"/>
<dbReference type="InterPro" id="IPR040736">
    <property type="entry name" value="Mex67_RRM"/>
</dbReference>
<dbReference type="Gene3D" id="1.10.8.10">
    <property type="entry name" value="DNA helicase RuvA subunit, C-terminal domain"/>
    <property type="match status" value="1"/>
</dbReference>
<dbReference type="EMBL" id="KE148150">
    <property type="protein sequence ID" value="EPE07868.1"/>
    <property type="molecule type" value="Genomic_DNA"/>
</dbReference>
<evidence type="ECO:0000259" key="12">
    <source>
        <dbReference type="PROSITE" id="PS50177"/>
    </source>
</evidence>
<evidence type="ECO:0000256" key="7">
    <source>
        <dbReference type="ARBA" id="ARBA00022816"/>
    </source>
</evidence>
<evidence type="ECO:0000313" key="15">
    <source>
        <dbReference type="Proteomes" id="UP000016923"/>
    </source>
</evidence>
<evidence type="ECO:0000256" key="9">
    <source>
        <dbReference type="ARBA" id="ARBA00055253"/>
    </source>
</evidence>
<dbReference type="Pfam" id="PF03943">
    <property type="entry name" value="TAP_C"/>
    <property type="match status" value="1"/>
</dbReference>